<comment type="caution">
    <text evidence="2">The sequence shown here is derived from an EMBL/GenBank/DDBJ whole genome shotgun (WGS) entry which is preliminary data.</text>
</comment>
<protein>
    <submittedName>
        <fullName evidence="2">Unnamed protein product</fullName>
    </submittedName>
</protein>
<evidence type="ECO:0000256" key="1">
    <source>
        <dbReference type="SAM" id="MobiDB-lite"/>
    </source>
</evidence>
<proteinExistence type="predicted"/>
<feature type="region of interest" description="Disordered" evidence="1">
    <location>
        <begin position="154"/>
        <end position="173"/>
    </location>
</feature>
<gene>
    <name evidence="2" type="ORF">Amon01_000880300</name>
</gene>
<evidence type="ECO:0000313" key="2">
    <source>
        <dbReference type="EMBL" id="GMG60245.1"/>
    </source>
</evidence>
<reference evidence="2" key="1">
    <citation type="submission" date="2023-04" db="EMBL/GenBank/DDBJ databases">
        <title>Ambrosiozyma monospora NBRC 1965.</title>
        <authorList>
            <person name="Ichikawa N."/>
            <person name="Sato H."/>
            <person name="Tonouchi N."/>
        </authorList>
    </citation>
    <scope>NUCLEOTIDE SEQUENCE</scope>
    <source>
        <strain evidence="2">NBRC 1965</strain>
    </source>
</reference>
<name>A0A9W6Z7H7_AMBMO</name>
<dbReference type="AlphaFoldDB" id="A0A9W6Z7H7"/>
<keyword evidence="3" id="KW-1185">Reference proteome</keyword>
<accession>A0A9W6Z7H7</accession>
<feature type="compositionally biased region" description="Low complexity" evidence="1">
    <location>
        <begin position="223"/>
        <end position="234"/>
    </location>
</feature>
<feature type="compositionally biased region" description="Low complexity" evidence="1">
    <location>
        <begin position="9"/>
        <end position="34"/>
    </location>
</feature>
<feature type="region of interest" description="Disordered" evidence="1">
    <location>
        <begin position="214"/>
        <end position="239"/>
    </location>
</feature>
<organism evidence="2 3">
    <name type="scientific">Ambrosiozyma monospora</name>
    <name type="common">Yeast</name>
    <name type="synonym">Endomycopsis monosporus</name>
    <dbReference type="NCBI Taxonomy" id="43982"/>
    <lineage>
        <taxon>Eukaryota</taxon>
        <taxon>Fungi</taxon>
        <taxon>Dikarya</taxon>
        <taxon>Ascomycota</taxon>
        <taxon>Saccharomycotina</taxon>
        <taxon>Pichiomycetes</taxon>
        <taxon>Pichiales</taxon>
        <taxon>Pichiaceae</taxon>
        <taxon>Ambrosiozyma</taxon>
    </lineage>
</organism>
<dbReference type="Proteomes" id="UP001165063">
    <property type="component" value="Unassembled WGS sequence"/>
</dbReference>
<sequence length="367" mass="40693">MSSAAFSGSYNNNNNNNNMINNNNNNNYSNSSKSGGLAKAASISRFGRFSISKKHSSSSDNLATQNINMISSKAGKSTLDDINDVDEHDDVLSFEVGDERKKAPAVKPRLDPKRGGPKKILDKDGDEFIIDSDLAYLTSMIALDDDHFLGVAEETSTKKETKKSSQPASKLAEKSIVESEIVNNDNSFDLKEELEKFEKPELFEKKRSISRNGTIEKKKSLSRHSTLTTRTNNSDNQSVSTKASKAMSFEVEEADYDLSYYYKHYKERHLSDDCDELQIITNKRTKKPIKFSKGVVPKASCIKPTCSHYDQRDYDPRFASSTTSLNNTTSASSGCAASHHSSTAPKLLPMLPIPNPLNLSIFPTLFI</sequence>
<dbReference type="EMBL" id="BSXU01008426">
    <property type="protein sequence ID" value="GMG60245.1"/>
    <property type="molecule type" value="Genomic_DNA"/>
</dbReference>
<evidence type="ECO:0000313" key="3">
    <source>
        <dbReference type="Proteomes" id="UP001165063"/>
    </source>
</evidence>
<feature type="region of interest" description="Disordered" evidence="1">
    <location>
        <begin position="1"/>
        <end position="34"/>
    </location>
</feature>